<gene>
    <name evidence="1" type="ORF">UW68_C0043G0007</name>
</gene>
<name>A0A0G1JLL0_9BACT</name>
<evidence type="ECO:0000313" key="2">
    <source>
        <dbReference type="Proteomes" id="UP000034835"/>
    </source>
</evidence>
<organism evidence="1 2">
    <name type="scientific">Candidatus Collierbacteria bacterium GW2011_GWB1_44_6</name>
    <dbReference type="NCBI Taxonomy" id="1618384"/>
    <lineage>
        <taxon>Bacteria</taxon>
        <taxon>Candidatus Collieribacteriota</taxon>
    </lineage>
</organism>
<dbReference type="AlphaFoldDB" id="A0A0G1JLL0"/>
<dbReference type="Proteomes" id="UP000034835">
    <property type="component" value="Unassembled WGS sequence"/>
</dbReference>
<reference evidence="1 2" key="1">
    <citation type="journal article" date="2015" name="Nature">
        <title>rRNA introns, odd ribosomes, and small enigmatic genomes across a large radiation of phyla.</title>
        <authorList>
            <person name="Brown C.T."/>
            <person name="Hug L.A."/>
            <person name="Thomas B.C."/>
            <person name="Sharon I."/>
            <person name="Castelle C.J."/>
            <person name="Singh A."/>
            <person name="Wilkins M.J."/>
            <person name="Williams K.H."/>
            <person name="Banfield J.F."/>
        </authorList>
    </citation>
    <scope>NUCLEOTIDE SEQUENCE [LARGE SCALE GENOMIC DNA]</scope>
</reference>
<accession>A0A0G1JLL0</accession>
<evidence type="ECO:0000313" key="1">
    <source>
        <dbReference type="EMBL" id="KKT72245.1"/>
    </source>
</evidence>
<dbReference type="EMBL" id="LCJG01000043">
    <property type="protein sequence ID" value="KKT72245.1"/>
    <property type="molecule type" value="Genomic_DNA"/>
</dbReference>
<comment type="caution">
    <text evidence="1">The sequence shown here is derived from an EMBL/GenBank/DDBJ whole genome shotgun (WGS) entry which is preliminary data.</text>
</comment>
<sequence>MRSLVTSASFAEMVVLYVFPLTPDTRDEEVICGIEFLDVGLVGVVETLIGDGVGAVSSKISMETPGVKLPGTAVPDLRYLTS</sequence>
<proteinExistence type="predicted"/>
<protein>
    <submittedName>
        <fullName evidence="1">Uncharacterized protein</fullName>
    </submittedName>
</protein>